<evidence type="ECO:0000259" key="3">
    <source>
        <dbReference type="SMART" id="SM00093"/>
    </source>
</evidence>
<comment type="similarity">
    <text evidence="1 2">Belongs to the serpin family.</text>
</comment>
<dbReference type="InterPro" id="IPR023795">
    <property type="entry name" value="Serpin_CS"/>
</dbReference>
<gene>
    <name evidence="4" type="ORF">LTRI10_LOCUS32983</name>
</gene>
<reference evidence="4 5" key="1">
    <citation type="submission" date="2024-04" db="EMBL/GenBank/DDBJ databases">
        <authorList>
            <person name="Fracassetti M."/>
        </authorList>
    </citation>
    <scope>NUCLEOTIDE SEQUENCE [LARGE SCALE GENOMIC DNA]</scope>
</reference>
<name>A0AAV2F266_9ROSI</name>
<protein>
    <recommendedName>
        <fullName evidence="3">Serpin domain-containing protein</fullName>
    </recommendedName>
</protein>
<dbReference type="Proteomes" id="UP001497516">
    <property type="component" value="Chromosome 6"/>
</dbReference>
<dbReference type="EMBL" id="OZ034819">
    <property type="protein sequence ID" value="CAL1392326.1"/>
    <property type="molecule type" value="Genomic_DNA"/>
</dbReference>
<dbReference type="GO" id="GO:0005615">
    <property type="term" value="C:extracellular space"/>
    <property type="evidence" value="ECO:0007669"/>
    <property type="project" value="InterPro"/>
</dbReference>
<dbReference type="InterPro" id="IPR042185">
    <property type="entry name" value="Serpin_sf_2"/>
</dbReference>
<dbReference type="SUPFAM" id="SSF56574">
    <property type="entry name" value="Serpins"/>
    <property type="match status" value="1"/>
</dbReference>
<proteinExistence type="inferred from homology"/>
<dbReference type="SMART" id="SM00093">
    <property type="entry name" value="SERPIN"/>
    <property type="match status" value="1"/>
</dbReference>
<dbReference type="CDD" id="cd02043">
    <property type="entry name" value="serpinP_plants"/>
    <property type="match status" value="1"/>
</dbReference>
<evidence type="ECO:0000256" key="2">
    <source>
        <dbReference type="RuleBase" id="RU000411"/>
    </source>
</evidence>
<evidence type="ECO:0000313" key="4">
    <source>
        <dbReference type="EMBL" id="CAL1392326.1"/>
    </source>
</evidence>
<sequence length="410" mass="45706">MEINMEHQLSPRITKFNINPCSILVGLHVLMNRLAAKNGERSNFAFSPLSFHSMLSLIALGSEGPTLKQMLAFMGIDGLDELNFLASHLVSSVLPPPRNDNDDISHGPIVSFVNGAWLDHRFKLKAPFQQTVRSVYRATAKEVDFLELPDQAREEINTWAEKESRGLIRNLLPPDGIDEETVLILTNALYFKGTWSIPFDISKTHQRDFHALTGSAIQVPFMATDANQKHLYASTSDHQMLKMPYRTGSDHDSRRFSMCFFLPNARDGLAGLLDRIRAEPMMLNPQVAERVVSPVWIPRFKFEFEVEASSSMMELGLVLPFCDMYGLNGMVEIADEPVVLSKVFHKTMIEVNEEGTEAAGSSAGRIRGLRCRSAAPPSFVADHPFVFTIVEENSGSVLFLGALLNPLLVS</sequence>
<dbReference type="InterPro" id="IPR036186">
    <property type="entry name" value="Serpin_sf"/>
</dbReference>
<dbReference type="GO" id="GO:0004867">
    <property type="term" value="F:serine-type endopeptidase inhibitor activity"/>
    <property type="evidence" value="ECO:0007669"/>
    <property type="project" value="InterPro"/>
</dbReference>
<evidence type="ECO:0000256" key="1">
    <source>
        <dbReference type="ARBA" id="ARBA00009500"/>
    </source>
</evidence>
<dbReference type="InterPro" id="IPR042178">
    <property type="entry name" value="Serpin_sf_1"/>
</dbReference>
<organism evidence="4 5">
    <name type="scientific">Linum trigynum</name>
    <dbReference type="NCBI Taxonomy" id="586398"/>
    <lineage>
        <taxon>Eukaryota</taxon>
        <taxon>Viridiplantae</taxon>
        <taxon>Streptophyta</taxon>
        <taxon>Embryophyta</taxon>
        <taxon>Tracheophyta</taxon>
        <taxon>Spermatophyta</taxon>
        <taxon>Magnoliopsida</taxon>
        <taxon>eudicotyledons</taxon>
        <taxon>Gunneridae</taxon>
        <taxon>Pentapetalae</taxon>
        <taxon>rosids</taxon>
        <taxon>fabids</taxon>
        <taxon>Malpighiales</taxon>
        <taxon>Linaceae</taxon>
        <taxon>Linum</taxon>
    </lineage>
</organism>
<dbReference type="InterPro" id="IPR000215">
    <property type="entry name" value="Serpin_fam"/>
</dbReference>
<dbReference type="InterPro" id="IPR023796">
    <property type="entry name" value="Serpin_dom"/>
</dbReference>
<evidence type="ECO:0000313" key="5">
    <source>
        <dbReference type="Proteomes" id="UP001497516"/>
    </source>
</evidence>
<dbReference type="PANTHER" id="PTHR11461:SF340">
    <property type="entry name" value="SERPIN DOMAIN-CONTAINING PROTEIN"/>
    <property type="match status" value="1"/>
</dbReference>
<dbReference type="Gene3D" id="3.30.497.10">
    <property type="entry name" value="Antithrombin, subunit I, domain 2"/>
    <property type="match status" value="1"/>
</dbReference>
<accession>A0AAV2F266</accession>
<dbReference type="Gene3D" id="2.30.39.10">
    <property type="entry name" value="Alpha-1-antitrypsin, domain 1"/>
    <property type="match status" value="1"/>
</dbReference>
<keyword evidence="5" id="KW-1185">Reference proteome</keyword>
<dbReference type="PROSITE" id="PS00284">
    <property type="entry name" value="SERPIN"/>
    <property type="match status" value="1"/>
</dbReference>
<dbReference type="Pfam" id="PF00079">
    <property type="entry name" value="Serpin"/>
    <property type="match status" value="1"/>
</dbReference>
<dbReference type="PANTHER" id="PTHR11461">
    <property type="entry name" value="SERINE PROTEASE INHIBITOR, SERPIN"/>
    <property type="match status" value="1"/>
</dbReference>
<dbReference type="AlphaFoldDB" id="A0AAV2F266"/>
<feature type="domain" description="Serpin" evidence="3">
    <location>
        <begin position="28"/>
        <end position="406"/>
    </location>
</feature>